<gene>
    <name evidence="1" type="ORF">BST86_01695</name>
</gene>
<evidence type="ECO:0000313" key="1">
    <source>
        <dbReference type="EMBL" id="PRP65892.1"/>
    </source>
</evidence>
<organism evidence="1 2">
    <name type="scientific">Nonlabens agnitus</name>
    <dbReference type="NCBI Taxonomy" id="870484"/>
    <lineage>
        <taxon>Bacteria</taxon>
        <taxon>Pseudomonadati</taxon>
        <taxon>Bacteroidota</taxon>
        <taxon>Flavobacteriia</taxon>
        <taxon>Flavobacteriales</taxon>
        <taxon>Flavobacteriaceae</taxon>
        <taxon>Nonlabens</taxon>
    </lineage>
</organism>
<dbReference type="Proteomes" id="UP000239532">
    <property type="component" value="Unassembled WGS sequence"/>
</dbReference>
<evidence type="ECO:0000313" key="2">
    <source>
        <dbReference type="Proteomes" id="UP000239532"/>
    </source>
</evidence>
<proteinExistence type="predicted"/>
<sequence length="66" mass="7622">MNFSDAINIMGDPMKIRTVKNHSNLDYNSELDSIYIFYYEVPFASSGGVEFYTDSLKILKVFNELD</sequence>
<dbReference type="AlphaFoldDB" id="A0A2S9WQX9"/>
<comment type="caution">
    <text evidence="1">The sequence shown here is derived from an EMBL/GenBank/DDBJ whole genome shotgun (WGS) entry which is preliminary data.</text>
</comment>
<accession>A0A2S9WQX9</accession>
<keyword evidence="2" id="KW-1185">Reference proteome</keyword>
<reference evidence="1 2" key="1">
    <citation type="submission" date="2016-11" db="EMBL/GenBank/DDBJ databases">
        <title>Trade-off between light-utilization and light-protection in marine flavobacteria.</title>
        <authorList>
            <person name="Kumagai Y."/>
        </authorList>
    </citation>
    <scope>NUCLEOTIDE SEQUENCE [LARGE SCALE GENOMIC DNA]</scope>
    <source>
        <strain evidence="1 2">JCM 17109</strain>
    </source>
</reference>
<protein>
    <submittedName>
        <fullName evidence="1">Uncharacterized protein</fullName>
    </submittedName>
</protein>
<name>A0A2S9WQX9_9FLAO</name>
<dbReference type="EMBL" id="MQUC01000003">
    <property type="protein sequence ID" value="PRP65892.1"/>
    <property type="molecule type" value="Genomic_DNA"/>
</dbReference>